<dbReference type="RefSeq" id="WP_390304500.1">
    <property type="nucleotide sequence ID" value="NZ_JBHRRZ010000012.1"/>
</dbReference>
<gene>
    <name evidence="1" type="ORF">ACFODW_06610</name>
</gene>
<evidence type="ECO:0000313" key="2">
    <source>
        <dbReference type="Proteomes" id="UP001595387"/>
    </source>
</evidence>
<accession>A0ABV7A4P4</accession>
<comment type="caution">
    <text evidence="1">The sequence shown here is derived from an EMBL/GenBank/DDBJ whole genome shotgun (WGS) entry which is preliminary data.</text>
</comment>
<dbReference type="Proteomes" id="UP001595387">
    <property type="component" value="Unassembled WGS sequence"/>
</dbReference>
<organism evidence="1 2">
    <name type="scientific">Virgibacillus sediminis</name>
    <dbReference type="NCBI Taxonomy" id="202260"/>
    <lineage>
        <taxon>Bacteria</taxon>
        <taxon>Bacillati</taxon>
        <taxon>Bacillota</taxon>
        <taxon>Bacilli</taxon>
        <taxon>Bacillales</taxon>
        <taxon>Bacillaceae</taxon>
        <taxon>Virgibacillus</taxon>
    </lineage>
</organism>
<keyword evidence="2" id="KW-1185">Reference proteome</keyword>
<reference evidence="2" key="1">
    <citation type="journal article" date="2019" name="Int. J. Syst. Evol. Microbiol.">
        <title>The Global Catalogue of Microorganisms (GCM) 10K type strain sequencing project: providing services to taxonomists for standard genome sequencing and annotation.</title>
        <authorList>
            <consortium name="The Broad Institute Genomics Platform"/>
            <consortium name="The Broad Institute Genome Sequencing Center for Infectious Disease"/>
            <person name="Wu L."/>
            <person name="Ma J."/>
        </authorList>
    </citation>
    <scope>NUCLEOTIDE SEQUENCE [LARGE SCALE GENOMIC DNA]</scope>
    <source>
        <strain evidence="2">KCTC 13193</strain>
    </source>
</reference>
<sequence length="139" mass="16282">MGLEKISLMDAYMIETLKRKGVTDQELLEGTDVEAWNRLHDSFDFRNLLHLREKDPLGFQRIVEEGYQVKFVTFNGLKNLLKLKFDKTEEVDYQTTDRGIKGLVLDEEERKQLTGLLSKNWIVHEEEAGDKVFLHIELV</sequence>
<name>A0ABV7A4P4_9BACI</name>
<evidence type="ECO:0008006" key="3">
    <source>
        <dbReference type="Google" id="ProtNLM"/>
    </source>
</evidence>
<proteinExistence type="predicted"/>
<evidence type="ECO:0000313" key="1">
    <source>
        <dbReference type="EMBL" id="MFC2948012.1"/>
    </source>
</evidence>
<protein>
    <recommendedName>
        <fullName evidence="3">DUF2507 domain-containing protein</fullName>
    </recommendedName>
</protein>
<dbReference type="EMBL" id="JBHRRZ010000012">
    <property type="protein sequence ID" value="MFC2948012.1"/>
    <property type="molecule type" value="Genomic_DNA"/>
</dbReference>